<comment type="caution">
    <text evidence="1">The sequence shown here is derived from an EMBL/GenBank/DDBJ whole genome shotgun (WGS) entry which is preliminary data.</text>
</comment>
<evidence type="ECO:0000313" key="2">
    <source>
        <dbReference type="Proteomes" id="UP001163603"/>
    </source>
</evidence>
<name>A0ACC0XFL1_9ROSI</name>
<protein>
    <submittedName>
        <fullName evidence="1">Uncharacterized protein</fullName>
    </submittedName>
</protein>
<proteinExistence type="predicted"/>
<evidence type="ECO:0000313" key="1">
    <source>
        <dbReference type="EMBL" id="KAJ0017027.1"/>
    </source>
</evidence>
<keyword evidence="2" id="KW-1185">Reference proteome</keyword>
<dbReference type="Proteomes" id="UP001163603">
    <property type="component" value="Chromosome 12"/>
</dbReference>
<accession>A0ACC0XFL1</accession>
<dbReference type="EMBL" id="CM047747">
    <property type="protein sequence ID" value="KAJ0017027.1"/>
    <property type="molecule type" value="Genomic_DNA"/>
</dbReference>
<reference evidence="2" key="1">
    <citation type="journal article" date="2023" name="G3 (Bethesda)">
        <title>Genome assembly and association tests identify interacting loci associated with vigor, precocity, and sex in interspecific pistachio rootstocks.</title>
        <authorList>
            <person name="Palmer W."/>
            <person name="Jacygrad E."/>
            <person name="Sagayaradj S."/>
            <person name="Cavanaugh K."/>
            <person name="Han R."/>
            <person name="Bertier L."/>
            <person name="Beede B."/>
            <person name="Kafkas S."/>
            <person name="Golino D."/>
            <person name="Preece J."/>
            <person name="Michelmore R."/>
        </authorList>
    </citation>
    <scope>NUCLEOTIDE SEQUENCE [LARGE SCALE GENOMIC DNA]</scope>
</reference>
<gene>
    <name evidence="1" type="ORF">Pint_11547</name>
</gene>
<organism evidence="1 2">
    <name type="scientific">Pistacia integerrima</name>
    <dbReference type="NCBI Taxonomy" id="434235"/>
    <lineage>
        <taxon>Eukaryota</taxon>
        <taxon>Viridiplantae</taxon>
        <taxon>Streptophyta</taxon>
        <taxon>Embryophyta</taxon>
        <taxon>Tracheophyta</taxon>
        <taxon>Spermatophyta</taxon>
        <taxon>Magnoliopsida</taxon>
        <taxon>eudicotyledons</taxon>
        <taxon>Gunneridae</taxon>
        <taxon>Pentapetalae</taxon>
        <taxon>rosids</taxon>
        <taxon>malvids</taxon>
        <taxon>Sapindales</taxon>
        <taxon>Anacardiaceae</taxon>
        <taxon>Pistacia</taxon>
    </lineage>
</organism>
<sequence length="250" mass="27376">MKNLTYLSLRNALINGSIPPYIGKYKSLQTLDLSFNNLSGQIPSALFSIDPLTQLFLGNNSLSGELPQQKGVKLQTTNLMGNNFTFDSSNISDFYGLYCLQRYFPCTRNAPRSRDSHIAINSGGKKLEKYEADDSDIGEASFVVLNSEKGAISNVGFLFTEGGQAFSTLAQNSGTKGTRRWKDFDISKEAGGVRRAIRMSFNPNVSENRLEIHLFWAGKGTCCIPGDGSYGPLMSALSVTPGKLCDFFES</sequence>